<dbReference type="AlphaFoldDB" id="A0A8D9CXF5"/>
<gene>
    <name evidence="1" type="ORF">BRAPAZ1V2_A09P55880.2</name>
</gene>
<name>A0A8D9CXF5_BRACM</name>
<evidence type="ECO:0000313" key="2">
    <source>
        <dbReference type="Proteomes" id="UP000694005"/>
    </source>
</evidence>
<evidence type="ECO:0000313" key="1">
    <source>
        <dbReference type="EMBL" id="CAG7865121.1"/>
    </source>
</evidence>
<accession>A0A8D9CXF5</accession>
<proteinExistence type="predicted"/>
<sequence>MSSSGITKPRWTIACVGISSFRALGSNSASLLRCLRIRSRETTTVIRDCKAATWKNSDVPLLPYARWFFISSTVKRLLYWLQLLSATACVA</sequence>
<dbReference type="EMBL" id="LS974625">
    <property type="protein sequence ID" value="CAG7865121.1"/>
    <property type="molecule type" value="Genomic_DNA"/>
</dbReference>
<dbReference type="Gramene" id="A09p55880.2_BraZ1">
    <property type="protein sequence ID" value="A09p55880.2_BraZ1.CDS.1"/>
    <property type="gene ID" value="A09g55880.2_BraZ1"/>
</dbReference>
<organism evidence="1 2">
    <name type="scientific">Brassica campestris</name>
    <name type="common">Field mustard</name>
    <dbReference type="NCBI Taxonomy" id="3711"/>
    <lineage>
        <taxon>Eukaryota</taxon>
        <taxon>Viridiplantae</taxon>
        <taxon>Streptophyta</taxon>
        <taxon>Embryophyta</taxon>
        <taxon>Tracheophyta</taxon>
        <taxon>Spermatophyta</taxon>
        <taxon>Magnoliopsida</taxon>
        <taxon>eudicotyledons</taxon>
        <taxon>Gunneridae</taxon>
        <taxon>Pentapetalae</taxon>
        <taxon>rosids</taxon>
        <taxon>malvids</taxon>
        <taxon>Brassicales</taxon>
        <taxon>Brassicaceae</taxon>
        <taxon>Brassiceae</taxon>
        <taxon>Brassica</taxon>
    </lineage>
</organism>
<dbReference type="Proteomes" id="UP000694005">
    <property type="component" value="Chromosome A09"/>
</dbReference>
<protein>
    <submittedName>
        <fullName evidence="1">Uncharacterized protein</fullName>
    </submittedName>
</protein>
<reference evidence="1 2" key="1">
    <citation type="submission" date="2021-07" db="EMBL/GenBank/DDBJ databases">
        <authorList>
            <consortium name="Genoscope - CEA"/>
            <person name="William W."/>
        </authorList>
    </citation>
    <scope>NUCLEOTIDE SEQUENCE [LARGE SCALE GENOMIC DNA]</scope>
</reference>